<dbReference type="InterPro" id="IPR055170">
    <property type="entry name" value="GFO_IDH_MocA-like_dom"/>
</dbReference>
<evidence type="ECO:0000313" key="4">
    <source>
        <dbReference type="Proteomes" id="UP001057134"/>
    </source>
</evidence>
<feature type="domain" description="GFO/IDH/MocA-like oxidoreductase" evidence="2">
    <location>
        <begin position="128"/>
        <end position="245"/>
    </location>
</feature>
<reference evidence="3" key="1">
    <citation type="submission" date="2018-02" db="EMBL/GenBank/DDBJ databases">
        <authorList>
            <person name="Kim S.-K."/>
            <person name="Jung H.-I."/>
            <person name="Lee S.-W."/>
        </authorList>
    </citation>
    <scope>NUCLEOTIDE SEQUENCE</scope>
    <source>
        <strain evidence="3">SK3146</strain>
    </source>
</reference>
<name>A0ABY4RKD6_9BACL</name>
<dbReference type="SUPFAM" id="SSF51735">
    <property type="entry name" value="NAD(P)-binding Rossmann-fold domains"/>
    <property type="match status" value="1"/>
</dbReference>
<dbReference type="Gene3D" id="3.40.50.720">
    <property type="entry name" value="NAD(P)-binding Rossmann-like Domain"/>
    <property type="match status" value="1"/>
</dbReference>
<dbReference type="InterPro" id="IPR036291">
    <property type="entry name" value="NAD(P)-bd_dom_sf"/>
</dbReference>
<protein>
    <submittedName>
        <fullName evidence="3">Inositol 2-dehydrogenase</fullName>
        <ecNumber evidence="3">1.1.1.18</ecNumber>
    </submittedName>
</protein>
<keyword evidence="3" id="KW-0560">Oxidoreductase</keyword>
<keyword evidence="4" id="KW-1185">Reference proteome</keyword>
<dbReference type="RefSeq" id="WP_249864610.1">
    <property type="nucleotide sequence ID" value="NZ_CP027059.1"/>
</dbReference>
<evidence type="ECO:0000259" key="1">
    <source>
        <dbReference type="Pfam" id="PF01408"/>
    </source>
</evidence>
<dbReference type="PANTHER" id="PTHR43377">
    <property type="entry name" value="BILIVERDIN REDUCTASE A"/>
    <property type="match status" value="1"/>
</dbReference>
<organism evidence="3 4">
    <name type="scientific">Paenibacillus konkukensis</name>
    <dbReference type="NCBI Taxonomy" id="2020716"/>
    <lineage>
        <taxon>Bacteria</taxon>
        <taxon>Bacillati</taxon>
        <taxon>Bacillota</taxon>
        <taxon>Bacilli</taxon>
        <taxon>Bacillales</taxon>
        <taxon>Paenibacillaceae</taxon>
        <taxon>Paenibacillus</taxon>
    </lineage>
</organism>
<accession>A0ABY4RKD6</accession>
<dbReference type="InterPro" id="IPR051450">
    <property type="entry name" value="Gfo/Idh/MocA_Oxidoreductases"/>
</dbReference>
<dbReference type="PANTHER" id="PTHR43377:SF1">
    <property type="entry name" value="BILIVERDIN REDUCTASE A"/>
    <property type="match status" value="1"/>
</dbReference>
<feature type="domain" description="Gfo/Idh/MocA-like oxidoreductase N-terminal" evidence="1">
    <location>
        <begin position="2"/>
        <end position="119"/>
    </location>
</feature>
<dbReference type="EMBL" id="CP027059">
    <property type="protein sequence ID" value="UQZ82475.1"/>
    <property type="molecule type" value="Genomic_DNA"/>
</dbReference>
<evidence type="ECO:0000313" key="3">
    <source>
        <dbReference type="EMBL" id="UQZ82475.1"/>
    </source>
</evidence>
<dbReference type="SUPFAM" id="SSF55347">
    <property type="entry name" value="Glyceraldehyde-3-phosphate dehydrogenase-like, C-terminal domain"/>
    <property type="match status" value="1"/>
</dbReference>
<dbReference type="Gene3D" id="3.30.360.10">
    <property type="entry name" value="Dihydrodipicolinate Reductase, domain 2"/>
    <property type="match status" value="1"/>
</dbReference>
<dbReference type="Pfam" id="PF01408">
    <property type="entry name" value="GFO_IDH_MocA"/>
    <property type="match status" value="1"/>
</dbReference>
<evidence type="ECO:0000259" key="2">
    <source>
        <dbReference type="Pfam" id="PF22725"/>
    </source>
</evidence>
<dbReference type="Proteomes" id="UP001057134">
    <property type="component" value="Chromosome"/>
</dbReference>
<dbReference type="GO" id="GO:0050112">
    <property type="term" value="F:inositol 2-dehydrogenase (NAD+) activity"/>
    <property type="evidence" value="ECO:0007669"/>
    <property type="project" value="UniProtKB-EC"/>
</dbReference>
<dbReference type="InterPro" id="IPR000683">
    <property type="entry name" value="Gfo/Idh/MocA-like_OxRdtase_N"/>
</dbReference>
<proteinExistence type="predicted"/>
<sequence>MKAALIGDGQIGLSYARSLSKLRDTACWAGLCGVTDGEAIRLAEAAGSPVFRTYEEMMELAAPDIVCVCMPPHMQQEYVLKSIERGKHVFCEAPPAVDADWLKPAFQAAEAKGVRLLAGQAERFAPYFRDMKSKLDKGAIGAPGVVHIQRSAPYPAEAGDRHADAGAIRDGVISRWLPKDIFLLRWMLGEINTVYALNPRAPGVDYALVTLRFASGAIANIAEYWGDAERYRYRIELAGSEGVIRYDSNNTASIEVKRRNEAGDSIETDSPSVRSPYDEQLADVLRCIAENLPPIVATEDIVTAMNIAEAACISLETGMPVHLNGGERI</sequence>
<gene>
    <name evidence="3" type="primary">idhA_1</name>
    <name evidence="3" type="ORF">SK3146_01632</name>
</gene>
<dbReference type="Pfam" id="PF22725">
    <property type="entry name" value="GFO_IDH_MocA_C3"/>
    <property type="match status" value="1"/>
</dbReference>
<dbReference type="EC" id="1.1.1.18" evidence="3"/>
<reference evidence="3" key="2">
    <citation type="journal article" date="2021" name="J Anim Sci Technol">
        <title>Complete genome sequence of Paenibacillus konkukensis sp. nov. SK3146 as a potential probiotic strain.</title>
        <authorList>
            <person name="Jung H.I."/>
            <person name="Park S."/>
            <person name="Niu K.M."/>
            <person name="Lee S.W."/>
            <person name="Kothari D."/>
            <person name="Yi K.J."/>
            <person name="Kim S.K."/>
        </authorList>
    </citation>
    <scope>NUCLEOTIDE SEQUENCE</scope>
    <source>
        <strain evidence="3">SK3146</strain>
    </source>
</reference>